<protein>
    <submittedName>
        <fullName evidence="2">Uncharacterized protein</fullName>
    </submittedName>
</protein>
<organism evidence="2">
    <name type="scientific">marine sediment metagenome</name>
    <dbReference type="NCBI Taxonomy" id="412755"/>
    <lineage>
        <taxon>unclassified sequences</taxon>
        <taxon>metagenomes</taxon>
        <taxon>ecological metagenomes</taxon>
    </lineage>
</organism>
<comment type="caution">
    <text evidence="2">The sequence shown here is derived from an EMBL/GenBank/DDBJ whole genome shotgun (WGS) entry which is preliminary data.</text>
</comment>
<dbReference type="EMBL" id="BARS01006549">
    <property type="protein sequence ID" value="GAF70144.1"/>
    <property type="molecule type" value="Genomic_DNA"/>
</dbReference>
<name>X0RMT6_9ZZZZ</name>
<dbReference type="AlphaFoldDB" id="X0RMT6"/>
<reference evidence="2" key="1">
    <citation type="journal article" date="2014" name="Front. Microbiol.">
        <title>High frequency of phylogenetically diverse reductive dehalogenase-homologous genes in deep subseafloor sedimentary metagenomes.</title>
        <authorList>
            <person name="Kawai M."/>
            <person name="Futagami T."/>
            <person name="Toyoda A."/>
            <person name="Takaki Y."/>
            <person name="Nishi S."/>
            <person name="Hori S."/>
            <person name="Arai W."/>
            <person name="Tsubouchi T."/>
            <person name="Morono Y."/>
            <person name="Uchiyama I."/>
            <person name="Ito T."/>
            <person name="Fujiyama A."/>
            <person name="Inagaki F."/>
            <person name="Takami H."/>
        </authorList>
    </citation>
    <scope>NUCLEOTIDE SEQUENCE</scope>
    <source>
        <strain evidence="2">Expedition CK06-06</strain>
    </source>
</reference>
<feature type="compositionally biased region" description="Gly residues" evidence="1">
    <location>
        <begin position="206"/>
        <end position="215"/>
    </location>
</feature>
<evidence type="ECO:0000256" key="1">
    <source>
        <dbReference type="SAM" id="MobiDB-lite"/>
    </source>
</evidence>
<gene>
    <name evidence="2" type="ORF">S01H1_12734</name>
</gene>
<accession>X0RMT6</accession>
<evidence type="ECO:0000313" key="2">
    <source>
        <dbReference type="EMBL" id="GAF70144.1"/>
    </source>
</evidence>
<proteinExistence type="predicted"/>
<sequence length="243" mass="24623">GATTIPTIGSEAPSILQQAIEHYRPGGEFAATRAEQLRGRERVVTAGMEAGLVGRGLAGTTVGAAIPAAVEQQVSAPWRTETEMLRGARLMEAVLAQAGFTERQTAREQEVAIANAQMELQERLANRQISVQEYNAAMNALSKTGGAGGGGGAVAGRTPAGAIPRVYVPGLGMTTAGGQRDPSGGGAGGDAGYGRHLLDSLEGDADGAGGGGGGSPALYNPARQYIGPMDMAEAQKQAALWPG</sequence>
<feature type="compositionally biased region" description="Gly residues" evidence="1">
    <location>
        <begin position="183"/>
        <end position="192"/>
    </location>
</feature>
<feature type="region of interest" description="Disordered" evidence="1">
    <location>
        <begin position="175"/>
        <end position="215"/>
    </location>
</feature>
<feature type="non-terminal residue" evidence="2">
    <location>
        <position position="1"/>
    </location>
</feature>